<dbReference type="CDD" id="cd00448">
    <property type="entry name" value="YjgF_YER057c_UK114_family"/>
    <property type="match status" value="1"/>
</dbReference>
<sequence>MTLPIVTTLNRSDGPPDAPTLSALSVVPLPPVNPTAYLLQTAGQIGKPPPTTPSTPFPTSFHEQAANAFANVGACLGLKGATPRDITKITIYVVNLNASHREPLIDVIRNFFRIEGQESHKPPSSLIGVAGLASPDFMIEVEATAVVAA</sequence>
<dbReference type="AlphaFoldDB" id="A0AAN6DNB4"/>
<dbReference type="PANTHER" id="PTHR11803:SF58">
    <property type="entry name" value="PROTEIN HMF1-RELATED"/>
    <property type="match status" value="1"/>
</dbReference>
<proteinExistence type="inferred from homology"/>
<comment type="similarity">
    <text evidence="1">Belongs to the RutC family.</text>
</comment>
<dbReference type="InterPro" id="IPR006175">
    <property type="entry name" value="YjgF/YER057c/UK114"/>
</dbReference>
<evidence type="ECO:0000256" key="1">
    <source>
        <dbReference type="ARBA" id="ARBA00010552"/>
    </source>
</evidence>
<evidence type="ECO:0000313" key="3">
    <source>
        <dbReference type="Proteomes" id="UP001203852"/>
    </source>
</evidence>
<dbReference type="GO" id="GO:0019239">
    <property type="term" value="F:deaminase activity"/>
    <property type="evidence" value="ECO:0007669"/>
    <property type="project" value="TreeGrafter"/>
</dbReference>
<dbReference type="InterPro" id="IPR035959">
    <property type="entry name" value="RutC-like_sf"/>
</dbReference>
<keyword evidence="3" id="KW-1185">Reference proteome</keyword>
<reference evidence="2" key="1">
    <citation type="journal article" date="2022" name="bioRxiv">
        <title>Deciphering the potential niche of two novel black yeast fungi from a biological soil crust based on their genomes, phenotypes, and melanin regulation.</title>
        <authorList>
            <consortium name="DOE Joint Genome Institute"/>
            <person name="Carr E.C."/>
            <person name="Barton Q."/>
            <person name="Grambo S."/>
            <person name="Sullivan M."/>
            <person name="Renfro C.M."/>
            <person name="Kuo A."/>
            <person name="Pangilinan J."/>
            <person name="Lipzen A."/>
            <person name="Keymanesh K."/>
            <person name="Savage E."/>
            <person name="Barry K."/>
            <person name="Grigoriev I.V."/>
            <person name="Riekhof W.R."/>
            <person name="Harris S.S."/>
        </authorList>
    </citation>
    <scope>NUCLEOTIDE SEQUENCE</scope>
    <source>
        <strain evidence="2">JF 03-4F</strain>
    </source>
</reference>
<name>A0AAN6DNB4_9EURO</name>
<dbReference type="GO" id="GO:0005829">
    <property type="term" value="C:cytosol"/>
    <property type="evidence" value="ECO:0007669"/>
    <property type="project" value="TreeGrafter"/>
</dbReference>
<accession>A0AAN6DNB4</accession>
<dbReference type="Pfam" id="PF01042">
    <property type="entry name" value="Ribonuc_L-PSP"/>
    <property type="match status" value="1"/>
</dbReference>
<organism evidence="2 3">
    <name type="scientific">Exophiala viscosa</name>
    <dbReference type="NCBI Taxonomy" id="2486360"/>
    <lineage>
        <taxon>Eukaryota</taxon>
        <taxon>Fungi</taxon>
        <taxon>Dikarya</taxon>
        <taxon>Ascomycota</taxon>
        <taxon>Pezizomycotina</taxon>
        <taxon>Eurotiomycetes</taxon>
        <taxon>Chaetothyriomycetidae</taxon>
        <taxon>Chaetothyriales</taxon>
        <taxon>Herpotrichiellaceae</taxon>
        <taxon>Exophiala</taxon>
    </lineage>
</organism>
<dbReference type="PANTHER" id="PTHR11803">
    <property type="entry name" value="2-IMINOBUTANOATE/2-IMINOPROPANOATE DEAMINASE RIDA"/>
    <property type="match status" value="1"/>
</dbReference>
<evidence type="ECO:0000313" key="2">
    <source>
        <dbReference type="EMBL" id="KAI1609750.1"/>
    </source>
</evidence>
<comment type="caution">
    <text evidence="2">The sequence shown here is derived from an EMBL/GenBank/DDBJ whole genome shotgun (WGS) entry which is preliminary data.</text>
</comment>
<protein>
    <submittedName>
        <fullName evidence="2">Uncharacterized protein</fullName>
    </submittedName>
</protein>
<gene>
    <name evidence="2" type="ORF">EDD36DRAFT_55569</name>
</gene>
<dbReference type="Proteomes" id="UP001203852">
    <property type="component" value="Unassembled WGS sequence"/>
</dbReference>
<dbReference type="SUPFAM" id="SSF55298">
    <property type="entry name" value="YjgF-like"/>
    <property type="match status" value="1"/>
</dbReference>
<dbReference type="Gene3D" id="3.30.1330.40">
    <property type="entry name" value="RutC-like"/>
    <property type="match status" value="1"/>
</dbReference>
<dbReference type="EMBL" id="MU404359">
    <property type="protein sequence ID" value="KAI1609750.1"/>
    <property type="molecule type" value="Genomic_DNA"/>
</dbReference>